<organism evidence="10 11">
    <name type="scientific">Pseudorhizobium banfieldiae</name>
    <dbReference type="NCBI Taxonomy" id="1125847"/>
    <lineage>
        <taxon>Bacteria</taxon>
        <taxon>Pseudomonadati</taxon>
        <taxon>Pseudomonadota</taxon>
        <taxon>Alphaproteobacteria</taxon>
        <taxon>Hyphomicrobiales</taxon>
        <taxon>Rhizobiaceae</taxon>
        <taxon>Rhizobium/Agrobacterium group</taxon>
        <taxon>Pseudorhizobium</taxon>
    </lineage>
</organism>
<feature type="transmembrane region" description="Helical" evidence="8">
    <location>
        <begin position="104"/>
        <end position="123"/>
    </location>
</feature>
<feature type="transmembrane region" description="Helical" evidence="8">
    <location>
        <begin position="79"/>
        <end position="97"/>
    </location>
</feature>
<keyword evidence="4" id="KW-1003">Cell membrane</keyword>
<feature type="transmembrane region" description="Helical" evidence="8">
    <location>
        <begin position="234"/>
        <end position="258"/>
    </location>
</feature>
<sequence>MRRTLDHIKPTGSNLSCRNWPAMKANNPQPASTMTPRRTALLGALLTALGPVSMAIYTPAMPELVDAFSTTEGAIKMSLSLYFAGFAVAQLLAGPASDAFGRKASTVGFLLIYLAGSVLAAMAPSIDLILAGRLIQGIGASVGITVARAVVRDQFVGKEAASIMNLIAIMLTVAPALGPTLGGLSLAAFGWKSVFLLMLGFGIIAIGSVSLFLRETTVPDRTRLRPARLFKGYAEVLSNPRFTLASLVIGGSIGALYAQSTMLPFVLIGEVGLSPTEFGLGMLVQTGSYLAGSIALRKVSHRISGHRAVVIGLCFSAMGGIIMALSVALLPPSFLSIMIPVGICTFGIAFVSPHIITVGMAPFPHIAGSASAMMGFIQMSCGFLGGLAAAMIGAPLPAFGTVIPFMEFMAVGSYLAYLALDRRT</sequence>
<dbReference type="CDD" id="cd17320">
    <property type="entry name" value="MFS_MdfA_MDR_like"/>
    <property type="match status" value="1"/>
</dbReference>
<comment type="caution">
    <text evidence="8">Lacks conserved residue(s) required for the propagation of feature annotation.</text>
</comment>
<feature type="transmembrane region" description="Helical" evidence="8">
    <location>
        <begin position="278"/>
        <end position="296"/>
    </location>
</feature>
<dbReference type="Proteomes" id="UP000010792">
    <property type="component" value="Chromosome"/>
</dbReference>
<feature type="transmembrane region" description="Helical" evidence="8">
    <location>
        <begin position="372"/>
        <end position="392"/>
    </location>
</feature>
<dbReference type="GO" id="GO:0005886">
    <property type="term" value="C:plasma membrane"/>
    <property type="evidence" value="ECO:0007669"/>
    <property type="project" value="UniProtKB-SubCell"/>
</dbReference>
<gene>
    <name evidence="10" type="ORF">NT26_3519</name>
</gene>
<name>L0NK99_9HYPH</name>
<dbReference type="PANTHER" id="PTHR23502:SF132">
    <property type="entry name" value="POLYAMINE TRANSPORTER 2-RELATED"/>
    <property type="match status" value="1"/>
</dbReference>
<accession>L0NK99</accession>
<evidence type="ECO:0000256" key="8">
    <source>
        <dbReference type="RuleBase" id="RU365088"/>
    </source>
</evidence>
<dbReference type="InterPro" id="IPR005829">
    <property type="entry name" value="Sugar_transporter_CS"/>
</dbReference>
<evidence type="ECO:0000256" key="2">
    <source>
        <dbReference type="ARBA" id="ARBA00006236"/>
    </source>
</evidence>
<dbReference type="PROSITE" id="PS50850">
    <property type="entry name" value="MFS"/>
    <property type="match status" value="1"/>
</dbReference>
<evidence type="ECO:0000256" key="4">
    <source>
        <dbReference type="ARBA" id="ARBA00022475"/>
    </source>
</evidence>
<dbReference type="EMBL" id="FO082820">
    <property type="protein sequence ID" value="CCF21241.1"/>
    <property type="molecule type" value="Genomic_DNA"/>
</dbReference>
<reference evidence="10 11" key="1">
    <citation type="journal article" date="2013" name="Genome Biol. Evol.">
        <title>Life in an arsenic-containing gold mine: genome and physiology of the autotrophic arsenite-oxidizing bacterium rhizobium sp. NT-26.</title>
        <authorList>
            <person name="Andres J."/>
            <person name="Arsene-Ploetze F."/>
            <person name="Barbe V."/>
            <person name="Brochier-Armanet C."/>
            <person name="Cleiss-Arnold J."/>
            <person name="Coppee J.Y."/>
            <person name="Dillies M.A."/>
            <person name="Geist"/>
            <person name="L"/>
            <person name="Joublin A."/>
            <person name="Koechler S."/>
            <person name="Lassalle F."/>
            <person name="Marchal M."/>
            <person name="Medigue C."/>
            <person name="Muller D."/>
            <person name="Nesme X."/>
            <person name="Plewniak F."/>
            <person name="Proux C."/>
            <person name="Ramirez-Bahena M.H."/>
            <person name="Schenowitz C."/>
            <person name="Sismeiro O."/>
            <person name="Vallenet D."/>
            <person name="Santini J.M."/>
            <person name="Bertin P.N."/>
        </authorList>
    </citation>
    <scope>NUCLEOTIDE SEQUENCE [LARGE SCALE GENOMIC DNA]</scope>
    <source>
        <strain evidence="10 11">NT-26</strain>
    </source>
</reference>
<evidence type="ECO:0000256" key="6">
    <source>
        <dbReference type="ARBA" id="ARBA00022989"/>
    </source>
</evidence>
<keyword evidence="11" id="KW-1185">Reference proteome</keyword>
<evidence type="ECO:0000259" key="9">
    <source>
        <dbReference type="PROSITE" id="PS50850"/>
    </source>
</evidence>
<comment type="subcellular location">
    <subcellularLocation>
        <location evidence="8">Cell inner membrane</location>
        <topology evidence="8">Multi-pass membrane protein</topology>
    </subcellularLocation>
    <subcellularLocation>
        <location evidence="1">Cell membrane</location>
        <topology evidence="1">Multi-pass membrane protein</topology>
    </subcellularLocation>
</comment>
<evidence type="ECO:0000313" key="11">
    <source>
        <dbReference type="Proteomes" id="UP000010792"/>
    </source>
</evidence>
<evidence type="ECO:0000256" key="7">
    <source>
        <dbReference type="ARBA" id="ARBA00023136"/>
    </source>
</evidence>
<evidence type="ECO:0000256" key="5">
    <source>
        <dbReference type="ARBA" id="ARBA00022692"/>
    </source>
</evidence>
<feature type="transmembrane region" description="Helical" evidence="8">
    <location>
        <begin position="398"/>
        <end position="420"/>
    </location>
</feature>
<keyword evidence="6 8" id="KW-1133">Transmembrane helix</keyword>
<dbReference type="Pfam" id="PF07690">
    <property type="entry name" value="MFS_1"/>
    <property type="match status" value="1"/>
</dbReference>
<evidence type="ECO:0000256" key="1">
    <source>
        <dbReference type="ARBA" id="ARBA00004651"/>
    </source>
</evidence>
<feature type="transmembrane region" description="Helical" evidence="8">
    <location>
        <begin position="337"/>
        <end position="360"/>
    </location>
</feature>
<keyword evidence="5 8" id="KW-0812">Transmembrane</keyword>
<proteinExistence type="inferred from homology"/>
<dbReference type="GO" id="GO:1990961">
    <property type="term" value="P:xenobiotic detoxification by transmembrane export across the plasma membrane"/>
    <property type="evidence" value="ECO:0007669"/>
    <property type="project" value="InterPro"/>
</dbReference>
<dbReference type="GO" id="GO:0042910">
    <property type="term" value="F:xenobiotic transmembrane transporter activity"/>
    <property type="evidence" value="ECO:0007669"/>
    <property type="project" value="InterPro"/>
</dbReference>
<dbReference type="InterPro" id="IPR011701">
    <property type="entry name" value="MFS"/>
</dbReference>
<dbReference type="InterPro" id="IPR020846">
    <property type="entry name" value="MFS_dom"/>
</dbReference>
<feature type="transmembrane region" description="Helical" evidence="8">
    <location>
        <begin position="308"/>
        <end position="331"/>
    </location>
</feature>
<dbReference type="SUPFAM" id="SSF103473">
    <property type="entry name" value="MFS general substrate transporter"/>
    <property type="match status" value="1"/>
</dbReference>
<comment type="similarity">
    <text evidence="2 8">Belongs to the major facilitator superfamily. Bcr/CmlA family.</text>
</comment>
<dbReference type="KEGG" id="rht:NT26_3519"/>
<evidence type="ECO:0000256" key="3">
    <source>
        <dbReference type="ARBA" id="ARBA00022448"/>
    </source>
</evidence>
<dbReference type="PANTHER" id="PTHR23502">
    <property type="entry name" value="MAJOR FACILITATOR SUPERFAMILY"/>
    <property type="match status" value="1"/>
</dbReference>
<protein>
    <recommendedName>
        <fullName evidence="8">Bcr/CflA family efflux transporter</fullName>
    </recommendedName>
</protein>
<keyword evidence="3 8" id="KW-0813">Transport</keyword>
<dbReference type="InterPro" id="IPR036259">
    <property type="entry name" value="MFS_trans_sf"/>
</dbReference>
<feature type="transmembrane region" description="Helical" evidence="8">
    <location>
        <begin position="194"/>
        <end position="213"/>
    </location>
</feature>
<feature type="domain" description="Major facilitator superfamily (MFS) profile" evidence="9">
    <location>
        <begin position="39"/>
        <end position="424"/>
    </location>
</feature>
<dbReference type="AlphaFoldDB" id="L0NK99"/>
<dbReference type="PROSITE" id="PS00216">
    <property type="entry name" value="SUGAR_TRANSPORT_1"/>
    <property type="match status" value="1"/>
</dbReference>
<dbReference type="InterPro" id="IPR004812">
    <property type="entry name" value="Efflux_drug-R_Bcr/CmlA"/>
</dbReference>
<dbReference type="STRING" id="1125847.NT26_3519"/>
<feature type="transmembrane region" description="Helical" evidence="8">
    <location>
        <begin position="129"/>
        <end position="151"/>
    </location>
</feature>
<keyword evidence="8" id="KW-0997">Cell inner membrane</keyword>
<feature type="transmembrane region" description="Helical" evidence="8">
    <location>
        <begin position="163"/>
        <end position="188"/>
    </location>
</feature>
<dbReference type="Gene3D" id="1.20.1720.10">
    <property type="entry name" value="Multidrug resistance protein D"/>
    <property type="match status" value="1"/>
</dbReference>
<evidence type="ECO:0000313" key="10">
    <source>
        <dbReference type="EMBL" id="CCF21241.1"/>
    </source>
</evidence>
<dbReference type="NCBIfam" id="TIGR00710">
    <property type="entry name" value="efflux_Bcr_CflA"/>
    <property type="match status" value="1"/>
</dbReference>
<keyword evidence="7 8" id="KW-0472">Membrane</keyword>